<dbReference type="EMBL" id="LLXL01000321">
    <property type="protein sequence ID" value="PKK74162.1"/>
    <property type="molecule type" value="Genomic_DNA"/>
</dbReference>
<evidence type="ECO:0008006" key="7">
    <source>
        <dbReference type="Google" id="ProtNLM"/>
    </source>
</evidence>
<keyword evidence="1" id="KW-0378">Hydrolase</keyword>
<evidence type="ECO:0000256" key="1">
    <source>
        <dbReference type="ARBA" id="ARBA00022801"/>
    </source>
</evidence>
<dbReference type="PANTHER" id="PTHR10340:SF55">
    <property type="entry name" value="ENDOPOLYPHOSPHATASE"/>
    <property type="match status" value="1"/>
</dbReference>
<sequence>MKKSSFLFSFILPILFYISIESIIQVNSLTHINAKCWDYSNPFKPWEKDSSVCYSQGKKKEREHSLDNISNNIFQFDYNCNFQDFQDRISYNKVKDGEMIKNLINFNTPIKVNVTFVTISLQDDENKIVKQYPQVLVKQFLLKPEPQSYFNCENIVSLDFQYNILSELIQSFTDFHPDPHYVNNVTALSRCHHKHLRIAEKPEHMLKGISGPWGAPATVCDSPVGLINATFEWLEKNWKNKLDFIIWTGDNSRHDNDEKIPRSPIEMFRLNRFITEKFLKTFSNKKKHAPHFIPIVPSIGNNDIFPNNIISAGPNELLSILHEIWSPFIPKGQHETFLNGGYYYTEVIPGKLIVVSLNTLYFYDSNTAVNGCIEEGQPGTIEMKWLNNVLKEARKNGMKVYLTGHVAPRAKQYTISCFKKYGQLSLKYQDIILGHYYGHSNMDHFFFISSSGVKKDNPKDDEEVLSIDDDDLYDETENVENDDETVEDTRIHQEGQEEDGKIETKVKDLKKYMKQLLTHYRALPPLTEDNVKNYAVVHINPSIIPTFFPALRIFKYNTTETKNEVSDLDAPSLKNTFLTPLGYTQYFINLTHANLFPNVTPEFTIEYTTWDDYYLKDLTIPSWIQLARKIVNDGLNSALWDKIQEYLLVGTRDLIIRKSSSFQKCSYSKCPAKEPEDYIASELTF</sequence>
<evidence type="ECO:0000313" key="6">
    <source>
        <dbReference type="Proteomes" id="UP000233469"/>
    </source>
</evidence>
<proteinExistence type="predicted"/>
<dbReference type="GO" id="GO:0000324">
    <property type="term" value="C:fungal-type vacuole"/>
    <property type="evidence" value="ECO:0007669"/>
    <property type="project" value="TreeGrafter"/>
</dbReference>
<keyword evidence="4" id="KW-0732">Signal</keyword>
<dbReference type="GO" id="GO:0005615">
    <property type="term" value="C:extracellular space"/>
    <property type="evidence" value="ECO:0007669"/>
    <property type="project" value="TreeGrafter"/>
</dbReference>
<feature type="chain" id="PRO_5014722567" description="Endopolyphosphatase" evidence="4">
    <location>
        <begin position="23"/>
        <end position="685"/>
    </location>
</feature>
<feature type="region of interest" description="Disordered" evidence="3">
    <location>
        <begin position="473"/>
        <end position="500"/>
    </location>
</feature>
<comment type="caution">
    <text evidence="5">The sequence shown here is derived from an EMBL/GenBank/DDBJ whole genome shotgun (WGS) entry which is preliminary data.</text>
</comment>
<accession>A0A2N1NJQ6</accession>
<gene>
    <name evidence="5" type="ORF">RhiirC2_864009</name>
</gene>
<dbReference type="VEuPathDB" id="FungiDB:RhiirFUN_023812"/>
<reference evidence="5 6" key="2">
    <citation type="submission" date="2017-10" db="EMBL/GenBank/DDBJ databases">
        <title>Extensive intraspecific genome diversity in a model arbuscular mycorrhizal fungus.</title>
        <authorList>
            <person name="Chen E.C.H."/>
            <person name="Morin E."/>
            <person name="Baudet D."/>
            <person name="Noel J."/>
            <person name="Ndikumana S."/>
            <person name="Charron P."/>
            <person name="St-Onge C."/>
            <person name="Giorgi J."/>
            <person name="Grigoriev I.V."/>
            <person name="Roux C."/>
            <person name="Martin F.M."/>
            <person name="Corradi N."/>
        </authorList>
    </citation>
    <scope>NUCLEOTIDE SEQUENCE [LARGE SCALE GENOMIC DNA]</scope>
    <source>
        <strain evidence="5 6">C2</strain>
    </source>
</reference>
<dbReference type="VEuPathDB" id="FungiDB:FUN_003092"/>
<evidence type="ECO:0000313" key="5">
    <source>
        <dbReference type="EMBL" id="PKK74162.1"/>
    </source>
</evidence>
<feature type="compositionally biased region" description="Acidic residues" evidence="3">
    <location>
        <begin position="473"/>
        <end position="486"/>
    </location>
</feature>
<dbReference type="GO" id="GO:0006798">
    <property type="term" value="P:polyphosphate catabolic process"/>
    <property type="evidence" value="ECO:0007669"/>
    <property type="project" value="TreeGrafter"/>
</dbReference>
<dbReference type="GO" id="GO:0000298">
    <property type="term" value="F:endopolyphosphatase activity"/>
    <property type="evidence" value="ECO:0007669"/>
    <property type="project" value="TreeGrafter"/>
</dbReference>
<dbReference type="Proteomes" id="UP000233469">
    <property type="component" value="Unassembled WGS sequence"/>
</dbReference>
<reference evidence="5 6" key="1">
    <citation type="submission" date="2016-04" db="EMBL/GenBank/DDBJ databases">
        <title>Genome analyses suggest a sexual origin of heterokaryosis in a supposedly ancient asexual fungus.</title>
        <authorList>
            <person name="Ropars J."/>
            <person name="Sedzielewska K."/>
            <person name="Noel J."/>
            <person name="Charron P."/>
            <person name="Farinelli L."/>
            <person name="Marton T."/>
            <person name="Kruger M."/>
            <person name="Pelin A."/>
            <person name="Brachmann A."/>
            <person name="Corradi N."/>
        </authorList>
    </citation>
    <scope>NUCLEOTIDE SEQUENCE [LARGE SCALE GENOMIC DNA]</scope>
    <source>
        <strain evidence="5 6">C2</strain>
    </source>
</reference>
<dbReference type="InterPro" id="IPR029052">
    <property type="entry name" value="Metallo-depent_PP-like"/>
</dbReference>
<feature type="compositionally biased region" description="Basic and acidic residues" evidence="3">
    <location>
        <begin position="487"/>
        <end position="500"/>
    </location>
</feature>
<name>A0A2N1NJQ6_9GLOM</name>
<evidence type="ECO:0000256" key="3">
    <source>
        <dbReference type="SAM" id="MobiDB-lite"/>
    </source>
</evidence>
<organism evidence="5 6">
    <name type="scientific">Rhizophagus irregularis</name>
    <dbReference type="NCBI Taxonomy" id="588596"/>
    <lineage>
        <taxon>Eukaryota</taxon>
        <taxon>Fungi</taxon>
        <taxon>Fungi incertae sedis</taxon>
        <taxon>Mucoromycota</taxon>
        <taxon>Glomeromycotina</taxon>
        <taxon>Glomeromycetes</taxon>
        <taxon>Glomerales</taxon>
        <taxon>Glomeraceae</taxon>
        <taxon>Rhizophagus</taxon>
    </lineage>
</organism>
<protein>
    <recommendedName>
        <fullName evidence="7">Endopolyphosphatase</fullName>
    </recommendedName>
</protein>
<dbReference type="GO" id="GO:0008081">
    <property type="term" value="F:phosphoric diester hydrolase activity"/>
    <property type="evidence" value="ECO:0007669"/>
    <property type="project" value="TreeGrafter"/>
</dbReference>
<keyword evidence="2" id="KW-0325">Glycoprotein</keyword>
<dbReference type="GO" id="GO:0004309">
    <property type="term" value="F:exopolyphosphatase activity"/>
    <property type="evidence" value="ECO:0007669"/>
    <property type="project" value="TreeGrafter"/>
</dbReference>
<dbReference type="SUPFAM" id="SSF56300">
    <property type="entry name" value="Metallo-dependent phosphatases"/>
    <property type="match status" value="1"/>
</dbReference>
<evidence type="ECO:0000256" key="2">
    <source>
        <dbReference type="ARBA" id="ARBA00023180"/>
    </source>
</evidence>
<evidence type="ECO:0000256" key="4">
    <source>
        <dbReference type="SAM" id="SignalP"/>
    </source>
</evidence>
<dbReference type="Gene3D" id="3.60.21.10">
    <property type="match status" value="1"/>
</dbReference>
<dbReference type="PANTHER" id="PTHR10340">
    <property type="entry name" value="SPHINGOMYELIN PHOSPHODIESTERASE"/>
    <property type="match status" value="1"/>
</dbReference>
<feature type="signal peptide" evidence="4">
    <location>
        <begin position="1"/>
        <end position="22"/>
    </location>
</feature>
<dbReference type="VEuPathDB" id="FungiDB:RhiirA1_540215"/>
<dbReference type="AlphaFoldDB" id="A0A2N1NJQ6"/>